<comment type="catalytic activity">
    <reaction evidence="11">
        <text>5-taurinomethyluridine(34) in tRNA + S-sulfanyl-L-cysteinyl-[protein] + AH2 + ATP = 5-taurinomethyl-2-thiouridine(34) in tRNA + L-cysteinyl-[protein] + A + AMP + diphosphate + H(+)</text>
        <dbReference type="Rhea" id="RHEA:47040"/>
        <dbReference type="Rhea" id="RHEA-COMP:10131"/>
        <dbReference type="Rhea" id="RHEA-COMP:11726"/>
        <dbReference type="Rhea" id="RHEA-COMP:11732"/>
        <dbReference type="Rhea" id="RHEA-COMP:11733"/>
        <dbReference type="ChEBI" id="CHEBI:13193"/>
        <dbReference type="ChEBI" id="CHEBI:15378"/>
        <dbReference type="ChEBI" id="CHEBI:17499"/>
        <dbReference type="ChEBI" id="CHEBI:29950"/>
        <dbReference type="ChEBI" id="CHEBI:30616"/>
        <dbReference type="ChEBI" id="CHEBI:33019"/>
        <dbReference type="ChEBI" id="CHEBI:61963"/>
        <dbReference type="ChEBI" id="CHEBI:87171"/>
        <dbReference type="ChEBI" id="CHEBI:87172"/>
        <dbReference type="ChEBI" id="CHEBI:456215"/>
        <dbReference type="EC" id="2.8.1.14"/>
    </reaction>
</comment>
<keyword evidence="10" id="KW-1015">Disulfide bond</keyword>
<feature type="domain" description="tRNA-specific 2-thiouridylase MnmA-like C-terminal" evidence="13">
    <location>
        <begin position="697"/>
        <end position="726"/>
    </location>
</feature>
<evidence type="ECO:0000256" key="5">
    <source>
        <dbReference type="ARBA" id="ARBA00022679"/>
    </source>
</evidence>
<evidence type="ECO:0000256" key="12">
    <source>
        <dbReference type="SAM" id="Phobius"/>
    </source>
</evidence>
<reference evidence="15" key="1">
    <citation type="submission" date="2022-07" db="EMBL/GenBank/DDBJ databases">
        <title>Evaluation of T. orientalis genome assembly methods using nanopore sequencing and analysis of variation between genomes.</title>
        <authorList>
            <person name="Yam J."/>
            <person name="Micallef M.L."/>
            <person name="Liu M."/>
            <person name="Djordjevic S.P."/>
            <person name="Bogema D.R."/>
            <person name="Jenkins C."/>
        </authorList>
    </citation>
    <scope>NUCLEOTIDE SEQUENCE</scope>
    <source>
        <strain evidence="15">Goon Nure</strain>
    </source>
</reference>
<evidence type="ECO:0000259" key="14">
    <source>
        <dbReference type="Pfam" id="PF20259"/>
    </source>
</evidence>
<dbReference type="InterPro" id="IPR014729">
    <property type="entry name" value="Rossmann-like_a/b/a_fold"/>
</dbReference>
<keyword evidence="8" id="KW-0067">ATP-binding</keyword>
<evidence type="ECO:0000256" key="6">
    <source>
        <dbReference type="ARBA" id="ARBA00022694"/>
    </source>
</evidence>
<dbReference type="EMBL" id="CP056071">
    <property type="protein sequence ID" value="UKK02149.2"/>
    <property type="molecule type" value="Genomic_DNA"/>
</dbReference>
<dbReference type="AlphaFoldDB" id="A0A976MCK7"/>
<dbReference type="InterPro" id="IPR046885">
    <property type="entry name" value="MnmA-like_C"/>
</dbReference>
<dbReference type="InterPro" id="IPR046884">
    <property type="entry name" value="MnmA-like_central"/>
</dbReference>
<evidence type="ECO:0000256" key="8">
    <source>
        <dbReference type="ARBA" id="ARBA00022840"/>
    </source>
</evidence>
<accession>A0A976MCK7</accession>
<comment type="function">
    <text evidence="1">Catalyzes the 2-thiolation of uridine at the wobble position (U34) of mitochondrial tRNA(Lys), tRNA(Glu) and tRNA(Gln). Required for the formation of 5-taurinomethyl-2-thiouridine (tm5s2U) of mitochondrial tRNA(Lys), tRNA(Glu), and tRNA(Gln) at the wobble position. ATP is required to activate the C2 atom of the wobble base.</text>
</comment>
<dbReference type="GO" id="GO:0061708">
    <property type="term" value="F:tRNA-5-taurinomethyluridine 2-sulfurtransferase"/>
    <property type="evidence" value="ECO:0007669"/>
    <property type="project" value="UniProtKB-EC"/>
</dbReference>
<dbReference type="InterPro" id="IPR023382">
    <property type="entry name" value="MnmA-like_central_sf"/>
</dbReference>
<dbReference type="Pfam" id="PF20259">
    <property type="entry name" value="tRNA_Me_trans_M"/>
    <property type="match status" value="1"/>
</dbReference>
<dbReference type="CDD" id="cd01998">
    <property type="entry name" value="MnmA_TRMU-like"/>
    <property type="match status" value="1"/>
</dbReference>
<dbReference type="PANTHER" id="PTHR43052">
    <property type="match status" value="1"/>
</dbReference>
<organism evidence="15 16">
    <name type="scientific">Theileria orientalis</name>
    <dbReference type="NCBI Taxonomy" id="68886"/>
    <lineage>
        <taxon>Eukaryota</taxon>
        <taxon>Sar</taxon>
        <taxon>Alveolata</taxon>
        <taxon>Apicomplexa</taxon>
        <taxon>Aconoidasida</taxon>
        <taxon>Piroplasmida</taxon>
        <taxon>Theileriidae</taxon>
        <taxon>Theileria</taxon>
    </lineage>
</organism>
<evidence type="ECO:0000256" key="4">
    <source>
        <dbReference type="ARBA" id="ARBA00022555"/>
    </source>
</evidence>
<dbReference type="SUPFAM" id="SSF82649">
    <property type="entry name" value="SufE/NifU"/>
    <property type="match status" value="1"/>
</dbReference>
<protein>
    <recommendedName>
        <fullName evidence="3">tRNA-5-taurinomethyluridine 2-sulfurtransferase</fullName>
        <ecNumber evidence="3">2.8.1.14</ecNumber>
    </recommendedName>
</protein>
<keyword evidence="7" id="KW-0547">Nucleotide-binding</keyword>
<dbReference type="PANTHER" id="PTHR43052:SF1">
    <property type="entry name" value="TRNA-5-TAURINOMETHYLURIDINE 2-SULFURTRANSFERASE"/>
    <property type="match status" value="1"/>
</dbReference>
<gene>
    <name evidence="15" type="ORF">MACK_001504</name>
</gene>
<name>A0A976MCK7_THEOR</name>
<keyword evidence="12" id="KW-1133">Transmembrane helix</keyword>
<dbReference type="GO" id="GO:0000049">
    <property type="term" value="F:tRNA binding"/>
    <property type="evidence" value="ECO:0007669"/>
    <property type="project" value="UniProtKB-KW"/>
</dbReference>
<keyword evidence="12" id="KW-0812">Transmembrane</keyword>
<evidence type="ECO:0000256" key="7">
    <source>
        <dbReference type="ARBA" id="ARBA00022741"/>
    </source>
</evidence>
<keyword evidence="4" id="KW-0820">tRNA-binding</keyword>
<evidence type="ECO:0000256" key="2">
    <source>
        <dbReference type="ARBA" id="ARBA00006191"/>
    </source>
</evidence>
<dbReference type="Gene3D" id="3.40.50.620">
    <property type="entry name" value="HUPs"/>
    <property type="match status" value="1"/>
</dbReference>
<evidence type="ECO:0000256" key="10">
    <source>
        <dbReference type="ARBA" id="ARBA00023157"/>
    </source>
</evidence>
<dbReference type="Pfam" id="PF20258">
    <property type="entry name" value="tRNA_Me_trans_C"/>
    <property type="match status" value="1"/>
</dbReference>
<evidence type="ECO:0000256" key="3">
    <source>
        <dbReference type="ARBA" id="ARBA00011953"/>
    </source>
</evidence>
<evidence type="ECO:0000256" key="1">
    <source>
        <dbReference type="ARBA" id="ARBA00003986"/>
    </source>
</evidence>
<keyword evidence="6" id="KW-0819">tRNA processing</keyword>
<keyword evidence="9" id="KW-0694">RNA-binding</keyword>
<feature type="domain" description="tRNA-specific 2-thiouridylase MnmA-like central" evidence="14">
    <location>
        <begin position="517"/>
        <end position="585"/>
    </location>
</feature>
<dbReference type="NCBIfam" id="TIGR00420">
    <property type="entry name" value="trmU"/>
    <property type="match status" value="1"/>
</dbReference>
<evidence type="ECO:0000259" key="13">
    <source>
        <dbReference type="Pfam" id="PF20258"/>
    </source>
</evidence>
<dbReference type="EC" id="2.8.1.14" evidence="3"/>
<evidence type="ECO:0000313" key="15">
    <source>
        <dbReference type="EMBL" id="UKK02149.2"/>
    </source>
</evidence>
<evidence type="ECO:0000256" key="9">
    <source>
        <dbReference type="ARBA" id="ARBA00022884"/>
    </source>
</evidence>
<dbReference type="Pfam" id="PF03054">
    <property type="entry name" value="tRNA_Me_trans"/>
    <property type="match status" value="1"/>
</dbReference>
<dbReference type="GO" id="GO:0005524">
    <property type="term" value="F:ATP binding"/>
    <property type="evidence" value="ECO:0007669"/>
    <property type="project" value="UniProtKB-KW"/>
</dbReference>
<evidence type="ECO:0000313" key="16">
    <source>
        <dbReference type="Proteomes" id="UP000244811"/>
    </source>
</evidence>
<proteinExistence type="inferred from homology"/>
<keyword evidence="5 15" id="KW-0808">Transferase</keyword>
<dbReference type="Proteomes" id="UP000244811">
    <property type="component" value="Chromosome 2"/>
</dbReference>
<dbReference type="SUPFAM" id="SSF52402">
    <property type="entry name" value="Adenine nucleotide alpha hydrolases-like"/>
    <property type="match status" value="1"/>
</dbReference>
<sequence length="731" mass="84443">MYIHVFISIYLSLCKIYFIYLLYFSQCVQIRGNCGILWNLDKNHTFLADKLNFNKYSFVNNKTNYIHCKLLNNISESDTHNNATIHVDEFDQFKEFEFNKVNDHVINKINLLSRDLHYKNLSRLDFIKKLTTIGREVYLDSPNNFLFQKLPSKANLLKEFDTNDLVNYNRDGKDHFIVKSPGCVKYKLLQDCSFFIYFSVFVDKNKFLYVDGTSESLIYRGIISILISIINNFFSNSDTISNIESILTNNHYIGDILYSNKIINNLLNHNIINKNVVDLIIKHIESEFNKQINLNSTIDSLSNSSTGEKRIDIAVLLSGGVDSSLSLWILKNRGYHVEAFYLQVNDINDDTGTCKSDDLKYAREVCNKIGVKLNVLPFSKLYYDDILKDFIENYKNGEVPNPDVWCNNKIKFGQFLDRAINWGFDYVASGHYASVVQDKSLNGGRRIRRLVVSKDPIKDQTYFLSKLNQFQLSKLIFPLERLTKQQVREYARIIRLPSYNKEDSVGLCFMEDLKISEYLLSKIGKNSGPIVDYKTNQIIGEHLGLFNYSIGQRKNLNNYIYTKCNPNTLRYVIKKDLNNNVLYVTEDYDSEEYTQPGGVRRSFKITDIFFNTTDYAEVLSKCKIEDNVDAHGDAYRLRVKLRHSPKFYDSITHFYANSSNDGLNSFDSSFVADLFSDDSRIIQGINCETANKYDSGIVYLSEADSGISTGQYCVFYLDDLCLGSAKMITTY</sequence>
<dbReference type="InterPro" id="IPR051305">
    <property type="entry name" value="tRNA_2-thiouridylase_MnmA"/>
</dbReference>
<dbReference type="GO" id="GO:0008033">
    <property type="term" value="P:tRNA processing"/>
    <property type="evidence" value="ECO:0007669"/>
    <property type="project" value="UniProtKB-KW"/>
</dbReference>
<keyword evidence="12" id="KW-0472">Membrane</keyword>
<dbReference type="Gene3D" id="2.30.30.280">
    <property type="entry name" value="Adenine nucleotide alpha hydrolases-like domains"/>
    <property type="match status" value="1"/>
</dbReference>
<feature type="transmembrane region" description="Helical" evidence="12">
    <location>
        <begin position="6"/>
        <end position="23"/>
    </location>
</feature>
<dbReference type="InterPro" id="IPR004506">
    <property type="entry name" value="MnmA-like"/>
</dbReference>
<evidence type="ECO:0000256" key="11">
    <source>
        <dbReference type="ARBA" id="ARBA00049564"/>
    </source>
</evidence>
<dbReference type="Gene3D" id="2.40.30.10">
    <property type="entry name" value="Translation factors"/>
    <property type="match status" value="1"/>
</dbReference>
<comment type="similarity">
    <text evidence="2">Belongs to the MnmA/TRMU family.</text>
</comment>